<name>A0A451EWD7_9ACTN</name>
<protein>
    <submittedName>
        <fullName evidence="5">Translation initiation factor IF-2</fullName>
    </submittedName>
</protein>
<keyword evidence="5" id="KW-0648">Protein biosynthesis</keyword>
<dbReference type="RefSeq" id="WP_127155718.1">
    <property type="nucleotide sequence ID" value="NZ_CP029042.1"/>
</dbReference>
<evidence type="ECO:0000256" key="1">
    <source>
        <dbReference type="ARBA" id="ARBA00022801"/>
    </source>
</evidence>
<dbReference type="Proteomes" id="UP000275579">
    <property type="component" value="Chromosome"/>
</dbReference>
<feature type="domain" description="PPM-type phosphatase" evidence="4">
    <location>
        <begin position="212"/>
        <end position="425"/>
    </location>
</feature>
<feature type="coiled-coil region" evidence="2">
    <location>
        <begin position="148"/>
        <end position="175"/>
    </location>
</feature>
<dbReference type="PANTHER" id="PTHR43156:SF2">
    <property type="entry name" value="STAGE II SPORULATION PROTEIN E"/>
    <property type="match status" value="1"/>
</dbReference>
<evidence type="ECO:0000256" key="2">
    <source>
        <dbReference type="SAM" id="Coils"/>
    </source>
</evidence>
<dbReference type="Gene3D" id="3.60.40.10">
    <property type="entry name" value="PPM-type phosphatase domain"/>
    <property type="match status" value="1"/>
</dbReference>
<dbReference type="GO" id="GO:0003743">
    <property type="term" value="F:translation initiation factor activity"/>
    <property type="evidence" value="ECO:0007669"/>
    <property type="project" value="UniProtKB-KW"/>
</dbReference>
<feature type="compositionally biased region" description="Low complexity" evidence="3">
    <location>
        <begin position="114"/>
        <end position="124"/>
    </location>
</feature>
<organism evidence="5 6">
    <name type="scientific">Streptomyces lydicus</name>
    <dbReference type="NCBI Taxonomy" id="47763"/>
    <lineage>
        <taxon>Bacteria</taxon>
        <taxon>Bacillati</taxon>
        <taxon>Actinomycetota</taxon>
        <taxon>Actinomycetes</taxon>
        <taxon>Kitasatosporales</taxon>
        <taxon>Streptomycetaceae</taxon>
        <taxon>Streptomyces</taxon>
    </lineage>
</organism>
<dbReference type="GO" id="GO:0016791">
    <property type="term" value="F:phosphatase activity"/>
    <property type="evidence" value="ECO:0007669"/>
    <property type="project" value="TreeGrafter"/>
</dbReference>
<reference evidence="5 6" key="1">
    <citation type="submission" date="2018-04" db="EMBL/GenBank/DDBJ databases">
        <title>Complete genome sequences of Streptomyces lydicus strain WYEC and characterization of antagonistic properties of biological control agents.</title>
        <authorList>
            <person name="Mariita R.M."/>
            <person name="Sello J.K."/>
        </authorList>
    </citation>
    <scope>NUCLEOTIDE SEQUENCE [LARGE SCALE GENOMIC DNA]</scope>
    <source>
        <strain evidence="5 6">WYEC 108</strain>
    </source>
</reference>
<evidence type="ECO:0000256" key="3">
    <source>
        <dbReference type="SAM" id="MobiDB-lite"/>
    </source>
</evidence>
<keyword evidence="1" id="KW-0378">Hydrolase</keyword>
<dbReference type="EMBL" id="CP029042">
    <property type="protein sequence ID" value="AZS76904.1"/>
    <property type="molecule type" value="Genomic_DNA"/>
</dbReference>
<dbReference type="InterPro" id="IPR052016">
    <property type="entry name" value="Bact_Sigma-Reg"/>
</dbReference>
<accession>A0A451EWD7</accession>
<dbReference type="SUPFAM" id="SSF81606">
    <property type="entry name" value="PP2C-like"/>
    <property type="match status" value="1"/>
</dbReference>
<dbReference type="InterPro" id="IPR036457">
    <property type="entry name" value="PPM-type-like_dom_sf"/>
</dbReference>
<proteinExistence type="predicted"/>
<keyword evidence="2" id="KW-0175">Coiled coil</keyword>
<dbReference type="PANTHER" id="PTHR43156">
    <property type="entry name" value="STAGE II SPORULATION PROTEIN E-RELATED"/>
    <property type="match status" value="1"/>
</dbReference>
<dbReference type="Pfam" id="PF07228">
    <property type="entry name" value="SpoIIE"/>
    <property type="match status" value="1"/>
</dbReference>
<evidence type="ECO:0000259" key="4">
    <source>
        <dbReference type="SMART" id="SM00331"/>
    </source>
</evidence>
<feature type="region of interest" description="Disordered" evidence="3">
    <location>
        <begin position="104"/>
        <end position="130"/>
    </location>
</feature>
<gene>
    <name evidence="5" type="ORF">DDE74_38025</name>
</gene>
<evidence type="ECO:0000313" key="6">
    <source>
        <dbReference type="Proteomes" id="UP000275579"/>
    </source>
</evidence>
<keyword evidence="5" id="KW-0396">Initiation factor</keyword>
<evidence type="ECO:0000313" key="5">
    <source>
        <dbReference type="EMBL" id="AZS76904.1"/>
    </source>
</evidence>
<dbReference type="AlphaFoldDB" id="A0A451EWD7"/>
<sequence>MTPHTFHNLPGLRRAVRELCEAHRLPSHHGARLLLSVSRTATAAFAAGGPVRLEVVEQSVPDGEKLLAVTLHTGQTAAALSLTDLPLRGQATPDGTIAWHLPLGEGEDSPPPAAMAAPHSAVPAQSHTREGDGTVAYEAEIAALEGDLSAALSRVDTLTTELHRLKDELAETNSGVLALYIQLEERDERLRRAHGQMLRELEDALRPPPITVSGLEFAVHYAPADTDAPTGGDFYDWLLLPDGTVHITVVDALGHGVRSTRCALNVTHAVRTLALEGHPLESIVARTHDILAPFDPEIMATVLLARIDPETGALRLANGSHPPALVVRADGTADYLEVRGRGIGFPLPGSESVLEDTLHEGDLLVLYTDGLTESRRDPIEGEARLVKSAWAHARRPVDEVPGAIAKDMHTVILHPDDTLALAVRRAGNPQGSP</sequence>
<dbReference type="SMART" id="SM00331">
    <property type="entry name" value="PP2C_SIG"/>
    <property type="match status" value="1"/>
</dbReference>
<dbReference type="InterPro" id="IPR001932">
    <property type="entry name" value="PPM-type_phosphatase-like_dom"/>
</dbReference>